<keyword evidence="1" id="KW-0812">Transmembrane</keyword>
<protein>
    <submittedName>
        <fullName evidence="2">Membrane protein</fullName>
    </submittedName>
</protein>
<sequence length="144" mass="15039">MQHTIVEEGRARAPAGTGTVGKVLVGGHLALGGATVVIMAFSLAFVCTLDNGTQPWTWPNRYSTAWFVTATILATTLWALFVTGVVIFSSTPRRALGTATFFVAAALGAAAVIGLFGPSENSALQLWLVCAMNLGYQAAHLRSA</sequence>
<accession>A0A076EGP5</accession>
<evidence type="ECO:0000313" key="3">
    <source>
        <dbReference type="Proteomes" id="UP000028488"/>
    </source>
</evidence>
<dbReference type="RefSeq" id="WP_128639392.1">
    <property type="nucleotide sequence ID" value="NZ_CP008947.1"/>
</dbReference>
<feature type="transmembrane region" description="Helical" evidence="1">
    <location>
        <begin position="20"/>
        <end position="45"/>
    </location>
</feature>
<feature type="transmembrane region" description="Helical" evidence="1">
    <location>
        <begin position="95"/>
        <end position="116"/>
    </location>
</feature>
<proteinExistence type="predicted"/>
<keyword evidence="1" id="KW-1133">Transmembrane helix</keyword>
<dbReference type="eggNOG" id="ENOG5031FMZ">
    <property type="taxonomic scope" value="Bacteria"/>
</dbReference>
<organism evidence="2 3">
    <name type="scientific">Rhodococcus opacus</name>
    <name type="common">Nocardia opaca</name>
    <dbReference type="NCBI Taxonomy" id="37919"/>
    <lineage>
        <taxon>Bacteria</taxon>
        <taxon>Bacillati</taxon>
        <taxon>Actinomycetota</taxon>
        <taxon>Actinomycetes</taxon>
        <taxon>Mycobacteriales</taxon>
        <taxon>Nocardiaceae</taxon>
        <taxon>Rhodococcus</taxon>
    </lineage>
</organism>
<reference evidence="2 3" key="1">
    <citation type="submission" date="2014-07" db="EMBL/GenBank/DDBJ databases">
        <title>Genome Sequence of Rhodococcus opacus Strain R7, a Biodegrader of Mono- and Polycyclic Aromatic Hydrocarbons.</title>
        <authorList>
            <person name="Di Gennaro P."/>
            <person name="Zampolli J."/>
            <person name="Presti I."/>
            <person name="Cappelletti M."/>
            <person name="D'Ursi P."/>
            <person name="Orro A."/>
            <person name="Mezzelani A."/>
            <person name="Milanesi L."/>
        </authorList>
    </citation>
    <scope>NUCLEOTIDE SEQUENCE [LARGE SCALE GENOMIC DNA]</scope>
    <source>
        <strain evidence="2 3">R7</strain>
    </source>
</reference>
<evidence type="ECO:0000313" key="2">
    <source>
        <dbReference type="EMBL" id="AII05385.1"/>
    </source>
</evidence>
<evidence type="ECO:0000256" key="1">
    <source>
        <dbReference type="SAM" id="Phobius"/>
    </source>
</evidence>
<keyword evidence="1" id="KW-0472">Membrane</keyword>
<dbReference type="AlphaFoldDB" id="A0A076EGP5"/>
<name>A0A076EGP5_RHOOP</name>
<dbReference type="EMBL" id="CP008947">
    <property type="protein sequence ID" value="AII05385.1"/>
    <property type="molecule type" value="Genomic_DNA"/>
</dbReference>
<feature type="transmembrane region" description="Helical" evidence="1">
    <location>
        <begin position="65"/>
        <end position="88"/>
    </location>
</feature>
<dbReference type="Proteomes" id="UP000028488">
    <property type="component" value="Chromosome"/>
</dbReference>
<gene>
    <name evidence="2" type="ORF">EP51_12445</name>
</gene>